<organism evidence="5 6">
    <name type="scientific">Chitinophaga pollutisoli</name>
    <dbReference type="NCBI Taxonomy" id="3133966"/>
    <lineage>
        <taxon>Bacteria</taxon>
        <taxon>Pseudomonadati</taxon>
        <taxon>Bacteroidota</taxon>
        <taxon>Chitinophagia</taxon>
        <taxon>Chitinophagales</taxon>
        <taxon>Chitinophagaceae</taxon>
        <taxon>Chitinophaga</taxon>
    </lineage>
</organism>
<evidence type="ECO:0000313" key="6">
    <source>
        <dbReference type="Proteomes" id="UP001485459"/>
    </source>
</evidence>
<dbReference type="PANTHER" id="PTHR34383">
    <property type="entry name" value="POLYPHOSPHATE:AMP PHOSPHOTRANSFERASE-RELATED"/>
    <property type="match status" value="1"/>
</dbReference>
<dbReference type="NCBIfam" id="TIGR03709">
    <property type="entry name" value="PPK2_rel_1"/>
    <property type="match status" value="1"/>
</dbReference>
<dbReference type="InterPro" id="IPR022488">
    <property type="entry name" value="PPK2-related"/>
</dbReference>
<name>A0ABZ2YHW2_9BACT</name>
<dbReference type="InterPro" id="IPR022300">
    <property type="entry name" value="PPK2-rel_1"/>
</dbReference>
<accession>A0ABZ2YHW2</accession>
<dbReference type="SUPFAM" id="SSF52540">
    <property type="entry name" value="P-loop containing nucleoside triphosphate hydrolases"/>
    <property type="match status" value="1"/>
</dbReference>
<evidence type="ECO:0000256" key="1">
    <source>
        <dbReference type="ARBA" id="ARBA00009924"/>
    </source>
</evidence>
<evidence type="ECO:0000313" key="5">
    <source>
        <dbReference type="EMBL" id="WZN39321.1"/>
    </source>
</evidence>
<gene>
    <name evidence="5" type="ORF">WJU16_15050</name>
</gene>
<evidence type="ECO:0000259" key="4">
    <source>
        <dbReference type="Pfam" id="PF03976"/>
    </source>
</evidence>
<sequence length="257" mass="30435">MPPIRLSDIPTTVPKKADKEQIKEEMETILKDLDELQNLLYAEHRHSLLVVLQGMDASGKDGVIRDVFGTMNPMGVLVQPFKAPTEQEADHDFLWRIHQHAPGKGMIQVFNRSHYEDVLVQRVHKWVDEEVIKKRFTAINDFEKLLRDHNSTHILKFYLHVSPQAQMARLEERTRDPRKMWKYNEKDFAEAKLFKKYQKAYEDVFKECGKIPWYIVPADDNWYKEYFIAKTVRDTLKALKMKFPKLPKQKNNQDVKP</sequence>
<dbReference type="Gene3D" id="3.40.50.300">
    <property type="entry name" value="P-loop containing nucleotide triphosphate hydrolases"/>
    <property type="match status" value="1"/>
</dbReference>
<evidence type="ECO:0000256" key="3">
    <source>
        <dbReference type="ARBA" id="ARBA00022777"/>
    </source>
</evidence>
<evidence type="ECO:0000256" key="2">
    <source>
        <dbReference type="ARBA" id="ARBA00022679"/>
    </source>
</evidence>
<dbReference type="PIRSF" id="PIRSF028756">
    <property type="entry name" value="PPK2_prd"/>
    <property type="match status" value="1"/>
</dbReference>
<comment type="similarity">
    <text evidence="1">Belongs to the polyphosphate kinase 2 (PPK2) family. Class I subfamily.</text>
</comment>
<dbReference type="EMBL" id="CP149822">
    <property type="protein sequence ID" value="WZN39321.1"/>
    <property type="molecule type" value="Genomic_DNA"/>
</dbReference>
<feature type="domain" description="Polyphosphate kinase-2-related" evidence="4">
    <location>
        <begin position="17"/>
        <end position="241"/>
    </location>
</feature>
<keyword evidence="2" id="KW-0808">Transferase</keyword>
<reference evidence="6" key="1">
    <citation type="submission" date="2024-03" db="EMBL/GenBank/DDBJ databases">
        <title>Chitinophaga horti sp. nov., isolated from garden soil.</title>
        <authorList>
            <person name="Lee D.S."/>
            <person name="Han D.M."/>
            <person name="Baek J.H."/>
            <person name="Choi D.G."/>
            <person name="Jeon J.H."/>
            <person name="Jeon C.O."/>
        </authorList>
    </citation>
    <scope>NUCLEOTIDE SEQUENCE [LARGE SCALE GENOMIC DNA]</scope>
    <source>
        <strain evidence="6">GPA1</strain>
    </source>
</reference>
<dbReference type="Pfam" id="PF03976">
    <property type="entry name" value="PPK2"/>
    <property type="match status" value="1"/>
</dbReference>
<dbReference type="PANTHER" id="PTHR34383:SF3">
    <property type="entry name" value="POLYPHOSPHATE:AMP PHOSPHOTRANSFERASE"/>
    <property type="match status" value="1"/>
</dbReference>
<keyword evidence="6" id="KW-1185">Reference proteome</keyword>
<dbReference type="Proteomes" id="UP001485459">
    <property type="component" value="Chromosome"/>
</dbReference>
<dbReference type="InterPro" id="IPR027417">
    <property type="entry name" value="P-loop_NTPase"/>
</dbReference>
<dbReference type="InterPro" id="IPR016898">
    <property type="entry name" value="Polyphosphate_phosphotransfera"/>
</dbReference>
<dbReference type="RefSeq" id="WP_341834312.1">
    <property type="nucleotide sequence ID" value="NZ_CP149822.1"/>
</dbReference>
<dbReference type="GO" id="GO:0016301">
    <property type="term" value="F:kinase activity"/>
    <property type="evidence" value="ECO:0007669"/>
    <property type="project" value="UniProtKB-KW"/>
</dbReference>
<protein>
    <submittedName>
        <fullName evidence="5">PPK2 family polyphosphate kinase</fullName>
    </submittedName>
</protein>
<proteinExistence type="inferred from homology"/>
<keyword evidence="3 5" id="KW-0418">Kinase</keyword>